<dbReference type="EMBL" id="SRHU01000003">
    <property type="protein sequence ID" value="TFZ43266.1"/>
    <property type="molecule type" value="Genomic_DNA"/>
</dbReference>
<evidence type="ECO:0000313" key="5">
    <source>
        <dbReference type="Proteomes" id="UP000297725"/>
    </source>
</evidence>
<evidence type="ECO:0000313" key="2">
    <source>
        <dbReference type="EMBL" id="QCA29221.1"/>
    </source>
</evidence>
<dbReference type="EMBL" id="CP038865">
    <property type="protein sequence ID" value="QCA29221.1"/>
    <property type="molecule type" value="Genomic_DNA"/>
</dbReference>
<reference evidence="2 4" key="2">
    <citation type="journal article" date="2020" name="Int. J. Syst. Evol. Microbiol.">
        <title>Vagococcus xieshaowenii sp. nov., isolated from snow finch (Montifringilla taczanowskii) cloacal content.</title>
        <authorList>
            <person name="Ge Y."/>
            <person name="Yang J."/>
            <person name="Lai X.H."/>
            <person name="Zhang G."/>
            <person name="Jin D."/>
            <person name="Lu S."/>
            <person name="Wang B."/>
            <person name="Huang Y."/>
            <person name="Huang Y."/>
            <person name="Ren Z."/>
            <person name="Zhang X."/>
            <person name="Xu J."/>
        </authorList>
    </citation>
    <scope>NUCLEOTIDE SEQUENCE [LARGE SCALE GENOMIC DNA]</scope>
    <source>
        <strain evidence="2">Personal::cf-49</strain>
        <strain evidence="4">personal::cf-49</strain>
    </source>
</reference>
<reference evidence="3 5" key="1">
    <citation type="submission" date="2019-03" db="EMBL/GenBank/DDBJ databases">
        <title>Vagococcus sp. was isolated fron gut of Carduelis flavirostris.</title>
        <authorList>
            <person name="Ge Y."/>
        </authorList>
    </citation>
    <scope>NUCLEOTIDE SEQUENCE [LARGE SCALE GENOMIC DNA]</scope>
    <source>
        <strain evidence="3 5">CF-210</strain>
    </source>
</reference>
<sequence>MALKGGRIFQEIIEVPDEEEGCGCITWVIIIGIIIAAVMYALEFLFQHPLLFGSLIVGSVVLIILALVGK</sequence>
<dbReference type="RefSeq" id="WP_135253400.1">
    <property type="nucleotide sequence ID" value="NZ_CP038865.1"/>
</dbReference>
<dbReference type="Proteomes" id="UP000296883">
    <property type="component" value="Chromosome"/>
</dbReference>
<feature type="transmembrane region" description="Helical" evidence="1">
    <location>
        <begin position="21"/>
        <end position="42"/>
    </location>
</feature>
<keyword evidence="1" id="KW-0812">Transmembrane</keyword>
<proteinExistence type="predicted"/>
<keyword evidence="1" id="KW-0472">Membrane</keyword>
<evidence type="ECO:0000313" key="4">
    <source>
        <dbReference type="Proteomes" id="UP000296883"/>
    </source>
</evidence>
<accession>A0AAJ5EG21</accession>
<feature type="transmembrane region" description="Helical" evidence="1">
    <location>
        <begin position="48"/>
        <end position="68"/>
    </location>
</feature>
<gene>
    <name evidence="3" type="ORF">E4031_00665</name>
    <name evidence="2" type="ORF">E4Z98_07780</name>
</gene>
<name>A0AAJ5EG21_9ENTE</name>
<evidence type="ECO:0000313" key="3">
    <source>
        <dbReference type="EMBL" id="TFZ43266.1"/>
    </source>
</evidence>
<protein>
    <submittedName>
        <fullName evidence="3">Preprotein translocase, SecE subunit domain protein</fullName>
    </submittedName>
</protein>
<keyword evidence="4" id="KW-1185">Reference proteome</keyword>
<keyword evidence="1" id="KW-1133">Transmembrane helix</keyword>
<evidence type="ECO:0000256" key="1">
    <source>
        <dbReference type="SAM" id="Phobius"/>
    </source>
</evidence>
<dbReference type="Proteomes" id="UP000297725">
    <property type="component" value="Unassembled WGS sequence"/>
</dbReference>
<dbReference type="AlphaFoldDB" id="A0AAJ5EG21"/>
<organism evidence="3 5">
    <name type="scientific">Vagococcus xieshaowenii</name>
    <dbReference type="NCBI Taxonomy" id="2562451"/>
    <lineage>
        <taxon>Bacteria</taxon>
        <taxon>Bacillati</taxon>
        <taxon>Bacillota</taxon>
        <taxon>Bacilli</taxon>
        <taxon>Lactobacillales</taxon>
        <taxon>Enterococcaceae</taxon>
        <taxon>Vagococcus</taxon>
    </lineage>
</organism>